<gene>
    <name evidence="2" type="ORF">ACFP3R_02270</name>
</gene>
<dbReference type="Proteomes" id="UP001596220">
    <property type="component" value="Unassembled WGS sequence"/>
</dbReference>
<dbReference type="InterPro" id="IPR025338">
    <property type="entry name" value="DUF4244"/>
</dbReference>
<keyword evidence="3" id="KW-1185">Reference proteome</keyword>
<protein>
    <submittedName>
        <fullName evidence="2">DUF4244 domain-containing protein</fullName>
    </submittedName>
</protein>
<evidence type="ECO:0000256" key="1">
    <source>
        <dbReference type="SAM" id="Phobius"/>
    </source>
</evidence>
<dbReference type="RefSeq" id="WP_380632210.1">
    <property type="nucleotide sequence ID" value="NZ_JBHSQO010000002.1"/>
</dbReference>
<evidence type="ECO:0000313" key="2">
    <source>
        <dbReference type="EMBL" id="MFC6088089.1"/>
    </source>
</evidence>
<reference evidence="3" key="1">
    <citation type="journal article" date="2019" name="Int. J. Syst. Evol. Microbiol.">
        <title>The Global Catalogue of Microorganisms (GCM) 10K type strain sequencing project: providing services to taxonomists for standard genome sequencing and annotation.</title>
        <authorList>
            <consortium name="The Broad Institute Genomics Platform"/>
            <consortium name="The Broad Institute Genome Sequencing Center for Infectious Disease"/>
            <person name="Wu L."/>
            <person name="Ma J."/>
        </authorList>
    </citation>
    <scope>NUCLEOTIDE SEQUENCE [LARGE SCALE GENOMIC DNA]</scope>
    <source>
        <strain evidence="3">CGMCC 4.7246</strain>
    </source>
</reference>
<keyword evidence="1" id="KW-0472">Membrane</keyword>
<sequence>MMNVHFGGKGKKLLDDRGTSTVEYSLCLLAAAALATILIVVVNGDWVAREVQEMLERAFTVTA</sequence>
<name>A0ABW1NXL4_9PSEU</name>
<feature type="transmembrane region" description="Helical" evidence="1">
    <location>
        <begin position="21"/>
        <end position="42"/>
    </location>
</feature>
<dbReference type="EMBL" id="JBHSQO010000002">
    <property type="protein sequence ID" value="MFC6088089.1"/>
    <property type="molecule type" value="Genomic_DNA"/>
</dbReference>
<evidence type="ECO:0000313" key="3">
    <source>
        <dbReference type="Proteomes" id="UP001596220"/>
    </source>
</evidence>
<organism evidence="2 3">
    <name type="scientific">Saccharothrix lopnurensis</name>
    <dbReference type="NCBI Taxonomy" id="1670621"/>
    <lineage>
        <taxon>Bacteria</taxon>
        <taxon>Bacillati</taxon>
        <taxon>Actinomycetota</taxon>
        <taxon>Actinomycetes</taxon>
        <taxon>Pseudonocardiales</taxon>
        <taxon>Pseudonocardiaceae</taxon>
        <taxon>Saccharothrix</taxon>
    </lineage>
</organism>
<comment type="caution">
    <text evidence="2">The sequence shown here is derived from an EMBL/GenBank/DDBJ whole genome shotgun (WGS) entry which is preliminary data.</text>
</comment>
<keyword evidence="1" id="KW-0812">Transmembrane</keyword>
<proteinExistence type="predicted"/>
<dbReference type="Pfam" id="PF14029">
    <property type="entry name" value="DUF4244"/>
    <property type="match status" value="1"/>
</dbReference>
<keyword evidence="1" id="KW-1133">Transmembrane helix</keyword>
<accession>A0ABW1NXL4</accession>